<dbReference type="EMBL" id="BMOY01000002">
    <property type="protein sequence ID" value="GGI95614.1"/>
    <property type="molecule type" value="Genomic_DNA"/>
</dbReference>
<dbReference type="Pfam" id="PF00768">
    <property type="entry name" value="Peptidase_S11"/>
    <property type="match status" value="1"/>
</dbReference>
<dbReference type="Proteomes" id="UP000637695">
    <property type="component" value="Unassembled WGS sequence"/>
</dbReference>
<dbReference type="InterPro" id="IPR018044">
    <property type="entry name" value="Peptidase_S11"/>
</dbReference>
<evidence type="ECO:0000256" key="4">
    <source>
        <dbReference type="ARBA" id="ARBA00012448"/>
    </source>
</evidence>
<evidence type="ECO:0000256" key="15">
    <source>
        <dbReference type="RuleBase" id="RU004016"/>
    </source>
</evidence>
<comment type="similarity">
    <text evidence="3 15">Belongs to the peptidase S11 family.</text>
</comment>
<gene>
    <name evidence="18" type="primary">dacF</name>
    <name evidence="18" type="ORF">GCM10010885_01570</name>
</gene>
<comment type="function">
    <text evidence="1">Removes C-terminal D-alanyl residues from sugar-peptide cell wall precursors.</text>
</comment>
<evidence type="ECO:0000256" key="1">
    <source>
        <dbReference type="ARBA" id="ARBA00003217"/>
    </source>
</evidence>
<dbReference type="PANTHER" id="PTHR21581">
    <property type="entry name" value="D-ALANYL-D-ALANINE CARBOXYPEPTIDASE"/>
    <property type="match status" value="1"/>
</dbReference>
<dbReference type="Pfam" id="PF07943">
    <property type="entry name" value="PBP5_C"/>
    <property type="match status" value="1"/>
</dbReference>
<dbReference type="PRINTS" id="PR00725">
    <property type="entry name" value="DADACBPTASE1"/>
</dbReference>
<comment type="catalytic activity">
    <reaction evidence="12">
        <text>Preferential cleavage: (Ac)2-L-Lys-D-Ala-|-D-Ala. Also transpeptidation of peptidyl-alanyl moieties that are N-acyl substituents of D-alanine.</text>
        <dbReference type="EC" id="3.4.16.4"/>
    </reaction>
</comment>
<evidence type="ECO:0000256" key="9">
    <source>
        <dbReference type="ARBA" id="ARBA00022960"/>
    </source>
</evidence>
<feature type="signal peptide" evidence="16">
    <location>
        <begin position="1"/>
        <end position="25"/>
    </location>
</feature>
<feature type="active site" description="Acyl-ester intermediate" evidence="13">
    <location>
        <position position="96"/>
    </location>
</feature>
<keyword evidence="8" id="KW-0378">Hydrolase</keyword>
<dbReference type="InterPro" id="IPR012907">
    <property type="entry name" value="Peptidase_S11_C"/>
</dbReference>
<feature type="binding site" evidence="14">
    <location>
        <position position="262"/>
    </location>
    <ligand>
        <name>substrate</name>
    </ligand>
</feature>
<evidence type="ECO:0000256" key="10">
    <source>
        <dbReference type="ARBA" id="ARBA00022984"/>
    </source>
</evidence>
<sequence length="421" mass="45817">MQHMKAVWCAAALTLSMAGQVPVMAAPFPAARAALAGNGPVLPNPVQPPAWAANPNAGAPSPAGLATHARSAVVMDFATGKVLFAKDPHARLPMASITKIMTMLLVMEAVDQGKAKWSDPVKTSEHAASMGGSQIFLEPGETMTLADMMKGVAIASANDASVALAEHLYGSEDVFVQRMNQRARELGMKDTHFVNCNGLPAPNHYSSAYDIALMSRELLKHEQITRWTSVYSDYLRKDTAHPLWLVNTNKLVRFYEGVDGLKTGYTSEAQYCLSATAKRGDFRVIVVVMGEPKPSVRNAEVAQLFNWAFSQFEAKVLYRAGQRVTLLRVPHGIPEQVPVVAGDTVGVIAEKGSNRQYTTEWRWEKVQPPLKAGQRVGTLVVREDGQPVSQVPLLAAVDVQRASFWQSIGKTIRRIVTFGRG</sequence>
<keyword evidence="9" id="KW-0133">Cell shape</keyword>
<dbReference type="EC" id="3.4.16.4" evidence="4"/>
<keyword evidence="6" id="KW-0645">Protease</keyword>
<evidence type="ECO:0000256" key="3">
    <source>
        <dbReference type="ARBA" id="ARBA00007164"/>
    </source>
</evidence>
<feature type="active site" description="Proton acceptor" evidence="13">
    <location>
        <position position="99"/>
    </location>
</feature>
<reference evidence="18" key="2">
    <citation type="submission" date="2020-09" db="EMBL/GenBank/DDBJ databases">
        <authorList>
            <person name="Sun Q."/>
            <person name="Ohkuma M."/>
        </authorList>
    </citation>
    <scope>NUCLEOTIDE SEQUENCE</scope>
    <source>
        <strain evidence="18">JCM 18487</strain>
    </source>
</reference>
<dbReference type="InterPro" id="IPR015956">
    <property type="entry name" value="Peniciliin-bd_prot_C_sf"/>
</dbReference>
<evidence type="ECO:0000313" key="18">
    <source>
        <dbReference type="EMBL" id="GGI95614.1"/>
    </source>
</evidence>
<keyword evidence="11" id="KW-0961">Cell wall biogenesis/degradation</keyword>
<dbReference type="GO" id="GO:0006508">
    <property type="term" value="P:proteolysis"/>
    <property type="evidence" value="ECO:0007669"/>
    <property type="project" value="UniProtKB-KW"/>
</dbReference>
<dbReference type="GO" id="GO:0009252">
    <property type="term" value="P:peptidoglycan biosynthetic process"/>
    <property type="evidence" value="ECO:0007669"/>
    <property type="project" value="UniProtKB-KW"/>
</dbReference>
<dbReference type="SMART" id="SM00936">
    <property type="entry name" value="PBP5_C"/>
    <property type="match status" value="1"/>
</dbReference>
<proteinExistence type="inferred from homology"/>
<dbReference type="SUPFAM" id="SSF56601">
    <property type="entry name" value="beta-lactamase/transpeptidase-like"/>
    <property type="match status" value="1"/>
</dbReference>
<evidence type="ECO:0000256" key="2">
    <source>
        <dbReference type="ARBA" id="ARBA00004752"/>
    </source>
</evidence>
<evidence type="ECO:0000256" key="11">
    <source>
        <dbReference type="ARBA" id="ARBA00023316"/>
    </source>
</evidence>
<comment type="caution">
    <text evidence="18">The sequence shown here is derived from an EMBL/GenBank/DDBJ whole genome shotgun (WGS) entry which is preliminary data.</text>
</comment>
<dbReference type="GO" id="GO:0071555">
    <property type="term" value="P:cell wall organization"/>
    <property type="evidence" value="ECO:0007669"/>
    <property type="project" value="UniProtKB-KW"/>
</dbReference>
<dbReference type="SUPFAM" id="SSF69189">
    <property type="entry name" value="Penicillin-binding protein associated domain"/>
    <property type="match status" value="1"/>
</dbReference>
<organism evidence="18 19">
    <name type="scientific">Alicyclobacillus cellulosilyticus</name>
    <dbReference type="NCBI Taxonomy" id="1003997"/>
    <lineage>
        <taxon>Bacteria</taxon>
        <taxon>Bacillati</taxon>
        <taxon>Bacillota</taxon>
        <taxon>Bacilli</taxon>
        <taxon>Bacillales</taxon>
        <taxon>Alicyclobacillaceae</taxon>
        <taxon>Alicyclobacillus</taxon>
    </lineage>
</organism>
<evidence type="ECO:0000256" key="8">
    <source>
        <dbReference type="ARBA" id="ARBA00022801"/>
    </source>
</evidence>
<keyword evidence="10" id="KW-0573">Peptidoglycan synthesis</keyword>
<name>A0A917K124_9BACL</name>
<reference evidence="18" key="1">
    <citation type="journal article" date="2014" name="Int. J. Syst. Evol. Microbiol.">
        <title>Complete genome sequence of Corynebacterium casei LMG S-19264T (=DSM 44701T), isolated from a smear-ripened cheese.</title>
        <authorList>
            <consortium name="US DOE Joint Genome Institute (JGI-PGF)"/>
            <person name="Walter F."/>
            <person name="Albersmeier A."/>
            <person name="Kalinowski J."/>
            <person name="Ruckert C."/>
        </authorList>
    </citation>
    <scope>NUCLEOTIDE SEQUENCE</scope>
    <source>
        <strain evidence="18">JCM 18487</strain>
    </source>
</reference>
<evidence type="ECO:0000256" key="6">
    <source>
        <dbReference type="ARBA" id="ARBA00022670"/>
    </source>
</evidence>
<dbReference type="InterPro" id="IPR001967">
    <property type="entry name" value="Peptidase_S11_N"/>
</dbReference>
<evidence type="ECO:0000256" key="16">
    <source>
        <dbReference type="SAM" id="SignalP"/>
    </source>
</evidence>
<evidence type="ECO:0000256" key="12">
    <source>
        <dbReference type="ARBA" id="ARBA00034000"/>
    </source>
</evidence>
<protein>
    <recommendedName>
        <fullName evidence="4">serine-type D-Ala-D-Ala carboxypeptidase</fullName>
        <ecNumber evidence="4">3.4.16.4</ecNumber>
    </recommendedName>
</protein>
<keyword evidence="5 18" id="KW-0121">Carboxypeptidase</keyword>
<dbReference type="GO" id="GO:0008360">
    <property type="term" value="P:regulation of cell shape"/>
    <property type="evidence" value="ECO:0007669"/>
    <property type="project" value="UniProtKB-KW"/>
</dbReference>
<dbReference type="AlphaFoldDB" id="A0A917K124"/>
<dbReference type="Gene3D" id="3.40.710.10">
    <property type="entry name" value="DD-peptidase/beta-lactamase superfamily"/>
    <property type="match status" value="1"/>
</dbReference>
<feature type="domain" description="Peptidase S11 D-Ala-D-Ala carboxypeptidase A C-terminal" evidence="17">
    <location>
        <begin position="312"/>
        <end position="401"/>
    </location>
</feature>
<evidence type="ECO:0000256" key="5">
    <source>
        <dbReference type="ARBA" id="ARBA00022645"/>
    </source>
</evidence>
<feature type="chain" id="PRO_5036696653" description="serine-type D-Ala-D-Ala carboxypeptidase" evidence="16">
    <location>
        <begin position="26"/>
        <end position="421"/>
    </location>
</feature>
<evidence type="ECO:0000313" key="19">
    <source>
        <dbReference type="Proteomes" id="UP000637695"/>
    </source>
</evidence>
<dbReference type="RefSeq" id="WP_229776186.1">
    <property type="nucleotide sequence ID" value="NZ_BMOY01000002.1"/>
</dbReference>
<comment type="pathway">
    <text evidence="2">Cell wall biogenesis; peptidoglycan biosynthesis.</text>
</comment>
<accession>A0A917K124</accession>
<dbReference type="PANTHER" id="PTHR21581:SF6">
    <property type="entry name" value="TRAFFICKING PROTEIN PARTICLE COMPLEX SUBUNIT 12"/>
    <property type="match status" value="1"/>
</dbReference>
<evidence type="ECO:0000256" key="14">
    <source>
        <dbReference type="PIRSR" id="PIRSR618044-2"/>
    </source>
</evidence>
<dbReference type="Gene3D" id="2.60.410.10">
    <property type="entry name" value="D-Ala-D-Ala carboxypeptidase, C-terminal domain"/>
    <property type="match status" value="1"/>
</dbReference>
<keyword evidence="7 16" id="KW-0732">Signal</keyword>
<keyword evidence="19" id="KW-1185">Reference proteome</keyword>
<evidence type="ECO:0000256" key="7">
    <source>
        <dbReference type="ARBA" id="ARBA00022729"/>
    </source>
</evidence>
<dbReference type="InterPro" id="IPR037167">
    <property type="entry name" value="Peptidase_S11_C_sf"/>
</dbReference>
<evidence type="ECO:0000259" key="17">
    <source>
        <dbReference type="SMART" id="SM00936"/>
    </source>
</evidence>
<dbReference type="InterPro" id="IPR012338">
    <property type="entry name" value="Beta-lactam/transpept-like"/>
</dbReference>
<evidence type="ECO:0000256" key="13">
    <source>
        <dbReference type="PIRSR" id="PIRSR618044-1"/>
    </source>
</evidence>
<feature type="active site" evidence="13">
    <location>
        <position position="156"/>
    </location>
</feature>
<dbReference type="GO" id="GO:0009002">
    <property type="term" value="F:serine-type D-Ala-D-Ala carboxypeptidase activity"/>
    <property type="evidence" value="ECO:0007669"/>
    <property type="project" value="UniProtKB-EC"/>
</dbReference>